<dbReference type="EMBL" id="JAVDYC010000001">
    <property type="protein sequence ID" value="MDR7327706.1"/>
    <property type="molecule type" value="Genomic_DNA"/>
</dbReference>
<dbReference type="InterPro" id="IPR031325">
    <property type="entry name" value="RHS_repeat"/>
</dbReference>
<evidence type="ECO:0000259" key="6">
    <source>
        <dbReference type="Pfam" id="PF25023"/>
    </source>
</evidence>
<feature type="domain" description="Teneurin-like YD-shell" evidence="6">
    <location>
        <begin position="1162"/>
        <end position="1473"/>
    </location>
</feature>
<evidence type="ECO:0000256" key="1">
    <source>
        <dbReference type="ARBA" id="ARBA00022737"/>
    </source>
</evidence>
<dbReference type="InterPro" id="IPR022385">
    <property type="entry name" value="Rhs_assc_core"/>
</dbReference>
<protein>
    <submittedName>
        <fullName evidence="7">RHS repeat-associated protein</fullName>
    </submittedName>
</protein>
<dbReference type="NCBIfam" id="TIGR01643">
    <property type="entry name" value="YD_repeat_2x"/>
    <property type="match status" value="2"/>
</dbReference>
<feature type="transmembrane region" description="Helical" evidence="3">
    <location>
        <begin position="1530"/>
        <end position="1547"/>
    </location>
</feature>
<dbReference type="Proteomes" id="UP001183629">
    <property type="component" value="Unassembled WGS sequence"/>
</dbReference>
<feature type="region of interest" description="Disordered" evidence="2">
    <location>
        <begin position="941"/>
        <end position="989"/>
    </location>
</feature>
<evidence type="ECO:0000313" key="7">
    <source>
        <dbReference type="EMBL" id="MDR7327706.1"/>
    </source>
</evidence>
<feature type="domain" description="DUF6531" evidence="5">
    <location>
        <begin position="603"/>
        <end position="678"/>
    </location>
</feature>
<feature type="compositionally biased region" description="Polar residues" evidence="2">
    <location>
        <begin position="1257"/>
        <end position="1272"/>
    </location>
</feature>
<accession>A0AAE3ZXI4</accession>
<dbReference type="PANTHER" id="PTHR32305:SF15">
    <property type="entry name" value="PROTEIN RHSA-RELATED"/>
    <property type="match status" value="1"/>
</dbReference>
<reference evidence="7 8" key="1">
    <citation type="submission" date="2023-07" db="EMBL/GenBank/DDBJ databases">
        <title>Sequencing the genomes of 1000 actinobacteria strains.</title>
        <authorList>
            <person name="Klenk H.-P."/>
        </authorList>
    </citation>
    <scope>NUCLEOTIDE SEQUENCE [LARGE SCALE GENOMIC DNA]</scope>
    <source>
        <strain evidence="7 8">DSM 44711</strain>
    </source>
</reference>
<evidence type="ECO:0000256" key="2">
    <source>
        <dbReference type="SAM" id="MobiDB-lite"/>
    </source>
</evidence>
<organism evidence="7 8">
    <name type="scientific">Catenuloplanes niger</name>
    <dbReference type="NCBI Taxonomy" id="587534"/>
    <lineage>
        <taxon>Bacteria</taxon>
        <taxon>Bacillati</taxon>
        <taxon>Actinomycetota</taxon>
        <taxon>Actinomycetes</taxon>
        <taxon>Micromonosporales</taxon>
        <taxon>Micromonosporaceae</taxon>
        <taxon>Catenuloplanes</taxon>
    </lineage>
</organism>
<dbReference type="InterPro" id="IPR056823">
    <property type="entry name" value="TEN-like_YD-shell"/>
</dbReference>
<proteinExistence type="predicted"/>
<dbReference type="NCBIfam" id="TIGR03696">
    <property type="entry name" value="Rhs_assc_core"/>
    <property type="match status" value="1"/>
</dbReference>
<keyword evidence="1" id="KW-0677">Repeat</keyword>
<dbReference type="Pfam" id="PF20148">
    <property type="entry name" value="DUF6531"/>
    <property type="match status" value="1"/>
</dbReference>
<feature type="signal peptide" evidence="4">
    <location>
        <begin position="1"/>
        <end position="23"/>
    </location>
</feature>
<evidence type="ECO:0000256" key="4">
    <source>
        <dbReference type="SAM" id="SignalP"/>
    </source>
</evidence>
<feature type="compositionally biased region" description="Polar residues" evidence="2">
    <location>
        <begin position="942"/>
        <end position="965"/>
    </location>
</feature>
<evidence type="ECO:0000259" key="5">
    <source>
        <dbReference type="Pfam" id="PF20148"/>
    </source>
</evidence>
<keyword evidence="3" id="KW-0812">Transmembrane</keyword>
<comment type="caution">
    <text evidence="7">The sequence shown here is derived from an EMBL/GenBank/DDBJ whole genome shotgun (WGS) entry which is preliminary data.</text>
</comment>
<evidence type="ECO:0000313" key="8">
    <source>
        <dbReference type="Proteomes" id="UP001183629"/>
    </source>
</evidence>
<feature type="region of interest" description="Disordered" evidence="2">
    <location>
        <begin position="1248"/>
        <end position="1272"/>
    </location>
</feature>
<dbReference type="InterPro" id="IPR050708">
    <property type="entry name" value="T6SS_VgrG/RHS"/>
</dbReference>
<dbReference type="Gene3D" id="2.180.10.10">
    <property type="entry name" value="RHS repeat-associated core"/>
    <property type="match status" value="2"/>
</dbReference>
<dbReference type="InterPro" id="IPR045351">
    <property type="entry name" value="DUF6531"/>
</dbReference>
<keyword evidence="4" id="KW-0732">Signal</keyword>
<dbReference type="PANTHER" id="PTHR32305">
    <property type="match status" value="1"/>
</dbReference>
<name>A0AAE3ZXI4_9ACTN</name>
<gene>
    <name evidence="7" type="ORF">J2S44_007956</name>
</gene>
<dbReference type="Pfam" id="PF25023">
    <property type="entry name" value="TEN_YD-shell"/>
    <property type="match status" value="1"/>
</dbReference>
<dbReference type="RefSeq" id="WP_310428237.1">
    <property type="nucleotide sequence ID" value="NZ_JAVDYC010000001.1"/>
</dbReference>
<dbReference type="InterPro" id="IPR006530">
    <property type="entry name" value="YD"/>
</dbReference>
<keyword evidence="3" id="KW-1133">Transmembrane helix</keyword>
<feature type="chain" id="PRO_5041952529" evidence="4">
    <location>
        <begin position="24"/>
        <end position="1583"/>
    </location>
</feature>
<keyword evidence="3" id="KW-0472">Membrane</keyword>
<evidence type="ECO:0000256" key="3">
    <source>
        <dbReference type="SAM" id="Phobius"/>
    </source>
</evidence>
<dbReference type="Pfam" id="PF05593">
    <property type="entry name" value="RHS_repeat"/>
    <property type="match status" value="3"/>
</dbReference>
<sequence length="1583" mass="168115">MSKRQLSVALAAVTVAGSVPVLATSAAAAPVRAEAARPAAADCGAQPDEWQAMSAALLCGTPVENLAARSETGETVANPDGTWTAKIYAGQVRMRDDRGTLVTIDTTLRAAADGSVAPVAHPGGLRLSGAAGEGRHELLSIDVGGERVSLGWTGRLPAPSLDGSRATYAEIRPGVDLVVQADRTGVEQFFVVKNREAAAAVTDIAVPITADGLTIAKDGDGGLLFKEKDVVVGTSPTPEMWDSSIDPATGGPKRIAKVPAEQSIPSAGRATVALRPDRSFFADPATVYPVVVDPQINPLGVAFDTYVREGESVDRSGANDLQSGLTSGDRTRSFVQWDTSRLVGRQVTSATINLYNWYSQSCTAAQWEVWTTGAASSATRWSNQPAWQTREVTSTATKGHSSSCADGWVSVNGTSFIQRAVNAGQNRAHMGIRATDETSINSIGFKQFRSSQPAEPEQQGQQPYAVVNYNSYPNALDPLKLQPGDAAETGTRTPVMKGVFSDADAGTGRVDFEVYDRTGATLLTNGSGGTVSNGSESSWTVPKDKLNANTTYRWRARGHDGSLAGPWSEWRFMTTSDGSPAGDQSRFSFQEQKLTDRLELKANVANGNLLLKATDLQVRGTGTDLALERYYNSRSTAVSALGKGWSLGTGQDVSLSFSKADHATADITYRAPSGFTATFVNDGAGAWRTPPAIDAKLTRNTDTGELRLKFDKSEGSFYFADSTGRLLRSVDKNDNKITFGYDAAGNVTTITDTQDRVVRLAYSGSRLATITDSIGRVVRFTYNSAQDLETVTDTANGVTRFDYTADRLSKITTGEGRVVNLGYEADTSRMLDFYEQTNPGGTPAQARHVFTYYTGKTEVTDPNGSATSSTTDGITTHTYETRDRVTEVKDALGHKRSKKYNANDNVESTTDALTNTTTFGYDVNTNNLTSVGIATGAKSTMDYGNSSHPHSVSEQTDPQGNTLSYSYDAAGNKTGAESSQYPGRKIDESDYNDDGTVNWREDAKDVRTHYTYDAKGNLTEVDNPAPLGDVTVVPDQVSRMSEQTDGKGQKTVYEYDPLDRIDKITFADGSVVDYAYDRDGNLTQITDPTGPTTLTYDRFGRMTGKTAPNATPIGYTYDANGNLKTFTDGGGTVTYAYNAVNLVTSVTEPGASGPITMSYDDNNRRTFLYLPTTPRITVQMTYDKSGRQESIVATNDSTKAKLTSFTYDYSKSGADTAVRQSMTDLSGTTNYSYDKLNRLTGASGAISRSYGHDENFNRTSKTESGTDTSYSYNDAHQLTKAGSTTYSYDANGNTTGSSSGWAFDYNAVNNQTTSITAPGGNPLSPLTYGGADQTERRTVGNVGYGTSALGVSSATSQIGAEVPVLPNSVHPAPGTSHHYTRDNSGGLLGLRTGNERYYYLLDGLGSVVALVNSNALKVNSYSYDPYGIQLSATQKIANPWRYASGYFDGGTGLTKFGARYYDPALGRFTQRDPSGQDLPYTYGSADPVNHTDPTGLVSEGESDDAMGVLFGGLAAIGVTALTLSLGGAPILAGALAGCAAGAVGSFASQHGNVSAGGLALNCGVGAVIGLAGGVFLPKAFRSF</sequence>
<keyword evidence="8" id="KW-1185">Reference proteome</keyword>
<feature type="transmembrane region" description="Helical" evidence="3">
    <location>
        <begin position="1553"/>
        <end position="1576"/>
    </location>
</feature>